<dbReference type="Pfam" id="PF03837">
    <property type="entry name" value="RecT"/>
    <property type="match status" value="1"/>
</dbReference>
<protein>
    <submittedName>
        <fullName evidence="1">Phage recombination protein Bet</fullName>
    </submittedName>
</protein>
<gene>
    <name evidence="1" type="ORF">FHX76_000388</name>
</gene>
<evidence type="ECO:0000313" key="1">
    <source>
        <dbReference type="EMBL" id="NIH52520.1"/>
    </source>
</evidence>
<evidence type="ECO:0000313" key="2">
    <source>
        <dbReference type="Proteomes" id="UP000541033"/>
    </source>
</evidence>
<accession>A0A7X5QZ48</accession>
<comment type="caution">
    <text evidence="1">The sequence shown here is derived from an EMBL/GenBank/DDBJ whole genome shotgun (WGS) entry which is preliminary data.</text>
</comment>
<dbReference type="AlphaFoldDB" id="A0A7X5QZ48"/>
<dbReference type="GO" id="GO:0006310">
    <property type="term" value="P:DNA recombination"/>
    <property type="evidence" value="ECO:0007669"/>
    <property type="project" value="InterPro"/>
</dbReference>
<dbReference type="GO" id="GO:0003677">
    <property type="term" value="F:DNA binding"/>
    <property type="evidence" value="ECO:0007669"/>
    <property type="project" value="InterPro"/>
</dbReference>
<reference evidence="1 2" key="1">
    <citation type="submission" date="2020-02" db="EMBL/GenBank/DDBJ databases">
        <title>Sequencing the genomes of 1000 actinobacteria strains.</title>
        <authorList>
            <person name="Klenk H.-P."/>
        </authorList>
    </citation>
    <scope>NUCLEOTIDE SEQUENCE [LARGE SCALE GENOMIC DNA]</scope>
    <source>
        <strain evidence="1 2">DSM 27960</strain>
    </source>
</reference>
<sequence>MSSTAVAVKGLPVSSDVGQWSSQETAFAQAIGLVKTNGQGKLIPAPRETIEAFLHQCRRTGLDPVARQIYCIERGGKYGIQVSIDGARLVAERTGQYEGQTPAEWTADGITWVAVWLSDQAPAAGRVGVYRAGFRDPVYGVARFSSYSTGQNLWRKMPEVMIAKCAEMLALRKAFPQDLSGLYSSEEMEQAGGRTAAAPRAEASPHLLPAEASAPAAEAVQVFSQDWVKRAALCRDYEELRPVFAEAQAAGELGIPVDASGKTLNVYLRELKASLPEKAEPVAAESNAPAVDDTGWAVPGGDAAAPVTDWPTTKVPGEAVEGKANAATGEVEYDESEII</sequence>
<name>A0A7X5QZ48_9MICO</name>
<dbReference type="RefSeq" id="WP_167147190.1">
    <property type="nucleotide sequence ID" value="NZ_JAAMOX010000001.1"/>
</dbReference>
<dbReference type="Proteomes" id="UP000541033">
    <property type="component" value="Unassembled WGS sequence"/>
</dbReference>
<dbReference type="EMBL" id="JAAMOX010000001">
    <property type="protein sequence ID" value="NIH52520.1"/>
    <property type="molecule type" value="Genomic_DNA"/>
</dbReference>
<dbReference type="InterPro" id="IPR010183">
    <property type="entry name" value="Phage_lambda_Bet"/>
</dbReference>
<organism evidence="1 2">
    <name type="scientific">Lysinibacter cavernae</name>
    <dbReference type="NCBI Taxonomy" id="1640652"/>
    <lineage>
        <taxon>Bacteria</taxon>
        <taxon>Bacillati</taxon>
        <taxon>Actinomycetota</taxon>
        <taxon>Actinomycetes</taxon>
        <taxon>Micrococcales</taxon>
        <taxon>Microbacteriaceae</taxon>
        <taxon>Lysinibacter</taxon>
    </lineage>
</organism>
<dbReference type="InterPro" id="IPR018330">
    <property type="entry name" value="RecT_fam"/>
</dbReference>
<keyword evidence="2" id="KW-1185">Reference proteome</keyword>
<dbReference type="NCBIfam" id="TIGR01913">
    <property type="entry name" value="bet_lambda"/>
    <property type="match status" value="1"/>
</dbReference>
<proteinExistence type="predicted"/>